<name>A0AAV0AWD8_PHAPC</name>
<sequence>MGKKRQLRLEEEHISRVQANEELNAKASLTVKQVKGEVSALLSLTKQPEDSLLAEEKGLLKKREEALTREKAARLARIKQLEEEEEESLRLEDEFKKKKAMFLPPPSVSPSTVKKNPPPPPASRGKVPPPPPASPSLYQVPPVQSSSTKAPIPSEPISYPPTIDVEYSDPPAVVLPTAVPPLPPPPPPAAPAPLPGLLSASTNPFHRLGSLNNSSASTTPATSFPSKLSPNNEWDAKEKDDEDDDSNEEGATTARQACQGLAEALFGGGVPSRLKLAAPGASASAPPAPPPVPPHAPSAPKSPIASDSGAPADCGMLLGAIRGGALLRKVQTNNCSLSSVAGKVIGSSSPPPQSIGDSSALDQRSSVDWIGGMAADGLRPTSFQDSGHQSPLPTHAEESPKRPAEEVGLGDEKVEDVTSSFDMKRTIRVRTLYAYKSQFPEDLSLVENIVIEAHPSKTDNDWLCGTDVKSGRTGTFPKAYVTELEVTWGKVLYGYTASSANEVSLIEDEMLLWWIPQTLTGSRSRNREGLGWPLVHTLSLAVSWKDPVGGLSLIEKFLANLLPSPCQVTPFKVDHPPMRLIKCYVSPSS</sequence>
<keyword evidence="1 2" id="KW-0728">SH3 domain</keyword>
<feature type="compositionally biased region" description="Pro residues" evidence="3">
    <location>
        <begin position="178"/>
        <end position="194"/>
    </location>
</feature>
<dbReference type="InterPro" id="IPR003124">
    <property type="entry name" value="WH2_dom"/>
</dbReference>
<feature type="domain" description="SH3" evidence="4">
    <location>
        <begin position="424"/>
        <end position="486"/>
    </location>
</feature>
<feature type="region of interest" description="Disordered" evidence="3">
    <location>
        <begin position="96"/>
        <end position="258"/>
    </location>
</feature>
<proteinExistence type="predicted"/>
<evidence type="ECO:0000256" key="3">
    <source>
        <dbReference type="SAM" id="MobiDB-lite"/>
    </source>
</evidence>
<dbReference type="AlphaFoldDB" id="A0AAV0AWD8"/>
<feature type="compositionally biased region" description="Pro residues" evidence="3">
    <location>
        <begin position="286"/>
        <end position="297"/>
    </location>
</feature>
<keyword evidence="6" id="KW-1185">Reference proteome</keyword>
<feature type="region of interest" description="Disordered" evidence="3">
    <location>
        <begin position="373"/>
        <end position="413"/>
    </location>
</feature>
<comment type="caution">
    <text evidence="5">The sequence shown here is derived from an EMBL/GenBank/DDBJ whole genome shotgun (WGS) entry which is preliminary data.</text>
</comment>
<dbReference type="SUPFAM" id="SSF50044">
    <property type="entry name" value="SH3-domain"/>
    <property type="match status" value="1"/>
</dbReference>
<dbReference type="Proteomes" id="UP001153365">
    <property type="component" value="Unassembled WGS sequence"/>
</dbReference>
<dbReference type="EMBL" id="CALTRL010002019">
    <property type="protein sequence ID" value="CAH7674468.1"/>
    <property type="molecule type" value="Genomic_DNA"/>
</dbReference>
<reference evidence="5" key="1">
    <citation type="submission" date="2022-06" db="EMBL/GenBank/DDBJ databases">
        <authorList>
            <consortium name="SYNGENTA / RWTH Aachen University"/>
        </authorList>
    </citation>
    <scope>NUCLEOTIDE SEQUENCE</scope>
</reference>
<evidence type="ECO:0000259" key="4">
    <source>
        <dbReference type="PROSITE" id="PS50002"/>
    </source>
</evidence>
<dbReference type="Gene3D" id="2.30.30.40">
    <property type="entry name" value="SH3 Domains"/>
    <property type="match status" value="1"/>
</dbReference>
<dbReference type="PROSITE" id="PS50002">
    <property type="entry name" value="SH3"/>
    <property type="match status" value="1"/>
</dbReference>
<feature type="region of interest" description="Disordered" evidence="3">
    <location>
        <begin position="272"/>
        <end position="313"/>
    </location>
</feature>
<dbReference type="CDD" id="cd00174">
    <property type="entry name" value="SH3"/>
    <property type="match status" value="1"/>
</dbReference>
<feature type="compositionally biased region" description="Low complexity" evidence="3">
    <location>
        <begin position="214"/>
        <end position="226"/>
    </location>
</feature>
<evidence type="ECO:0000313" key="5">
    <source>
        <dbReference type="EMBL" id="CAH7674468.1"/>
    </source>
</evidence>
<protein>
    <recommendedName>
        <fullName evidence="4">SH3 domain-containing protein</fullName>
    </recommendedName>
</protein>
<feature type="compositionally biased region" description="Basic and acidic residues" evidence="3">
    <location>
        <begin position="395"/>
        <end position="413"/>
    </location>
</feature>
<evidence type="ECO:0000256" key="2">
    <source>
        <dbReference type="PROSITE-ProRule" id="PRU00192"/>
    </source>
</evidence>
<evidence type="ECO:0000313" key="6">
    <source>
        <dbReference type="Proteomes" id="UP001153365"/>
    </source>
</evidence>
<dbReference type="Pfam" id="PF02205">
    <property type="entry name" value="WH2"/>
    <property type="match status" value="1"/>
</dbReference>
<dbReference type="SMART" id="SM00326">
    <property type="entry name" value="SH3"/>
    <property type="match status" value="1"/>
</dbReference>
<feature type="compositionally biased region" description="Polar residues" evidence="3">
    <location>
        <begin position="381"/>
        <end position="392"/>
    </location>
</feature>
<feature type="compositionally biased region" description="Low complexity" evidence="3">
    <location>
        <begin position="298"/>
        <end position="308"/>
    </location>
</feature>
<dbReference type="InterPro" id="IPR001452">
    <property type="entry name" value="SH3_domain"/>
</dbReference>
<evidence type="ECO:0000256" key="1">
    <source>
        <dbReference type="ARBA" id="ARBA00022443"/>
    </source>
</evidence>
<accession>A0AAV0AWD8</accession>
<feature type="compositionally biased region" description="Pro residues" evidence="3">
    <location>
        <begin position="116"/>
        <end position="134"/>
    </location>
</feature>
<dbReference type="InterPro" id="IPR036028">
    <property type="entry name" value="SH3-like_dom_sf"/>
</dbReference>
<organism evidence="5 6">
    <name type="scientific">Phakopsora pachyrhizi</name>
    <name type="common">Asian soybean rust disease fungus</name>
    <dbReference type="NCBI Taxonomy" id="170000"/>
    <lineage>
        <taxon>Eukaryota</taxon>
        <taxon>Fungi</taxon>
        <taxon>Dikarya</taxon>
        <taxon>Basidiomycota</taxon>
        <taxon>Pucciniomycotina</taxon>
        <taxon>Pucciniomycetes</taxon>
        <taxon>Pucciniales</taxon>
        <taxon>Phakopsoraceae</taxon>
        <taxon>Phakopsora</taxon>
    </lineage>
</organism>
<dbReference type="GO" id="GO:0003779">
    <property type="term" value="F:actin binding"/>
    <property type="evidence" value="ECO:0007669"/>
    <property type="project" value="InterPro"/>
</dbReference>
<gene>
    <name evidence="5" type="ORF">PPACK8108_LOCUS9379</name>
</gene>